<keyword evidence="2" id="KW-0805">Transcription regulation</keyword>
<dbReference type="InterPro" id="IPR047057">
    <property type="entry name" value="MerR_fam"/>
</dbReference>
<protein>
    <submittedName>
        <fullName evidence="6">MerR family transcriptional regulator</fullName>
    </submittedName>
</protein>
<organism evidence="6 7">
    <name type="scientific">Actinoallomurus iriomotensis</name>
    <dbReference type="NCBI Taxonomy" id="478107"/>
    <lineage>
        <taxon>Bacteria</taxon>
        <taxon>Bacillati</taxon>
        <taxon>Actinomycetota</taxon>
        <taxon>Actinomycetes</taxon>
        <taxon>Streptosporangiales</taxon>
        <taxon>Thermomonosporaceae</taxon>
        <taxon>Actinoallomurus</taxon>
    </lineage>
</organism>
<dbReference type="Pfam" id="PF13411">
    <property type="entry name" value="MerR_1"/>
    <property type="match status" value="1"/>
</dbReference>
<evidence type="ECO:0000259" key="5">
    <source>
        <dbReference type="PROSITE" id="PS50937"/>
    </source>
</evidence>
<proteinExistence type="predicted"/>
<dbReference type="GO" id="GO:0003700">
    <property type="term" value="F:DNA-binding transcription factor activity"/>
    <property type="evidence" value="ECO:0007669"/>
    <property type="project" value="InterPro"/>
</dbReference>
<dbReference type="PROSITE" id="PS50937">
    <property type="entry name" value="HTH_MERR_2"/>
    <property type="match status" value="1"/>
</dbReference>
<evidence type="ECO:0000313" key="6">
    <source>
        <dbReference type="EMBL" id="GLY77502.1"/>
    </source>
</evidence>
<reference evidence="6" key="1">
    <citation type="submission" date="2023-03" db="EMBL/GenBank/DDBJ databases">
        <title>Actinoallomurus iriomotensis NBRC 103681.</title>
        <authorList>
            <person name="Ichikawa N."/>
            <person name="Sato H."/>
            <person name="Tonouchi N."/>
        </authorList>
    </citation>
    <scope>NUCLEOTIDE SEQUENCE</scope>
    <source>
        <strain evidence="6">NBRC 103681</strain>
    </source>
</reference>
<dbReference type="SUPFAM" id="SSF46955">
    <property type="entry name" value="Putative DNA-binding domain"/>
    <property type="match status" value="1"/>
</dbReference>
<evidence type="ECO:0000256" key="3">
    <source>
        <dbReference type="ARBA" id="ARBA00023125"/>
    </source>
</evidence>
<dbReference type="SMART" id="SM00422">
    <property type="entry name" value="HTH_MERR"/>
    <property type="match status" value="1"/>
</dbReference>
<dbReference type="Proteomes" id="UP001165135">
    <property type="component" value="Unassembled WGS sequence"/>
</dbReference>
<keyword evidence="3" id="KW-0238">DNA-binding</keyword>
<dbReference type="PANTHER" id="PTHR30204:SF69">
    <property type="entry name" value="MERR-FAMILY TRANSCRIPTIONAL REGULATOR"/>
    <property type="match status" value="1"/>
</dbReference>
<dbReference type="CDD" id="cd00592">
    <property type="entry name" value="HTH_MerR-like"/>
    <property type="match status" value="1"/>
</dbReference>
<dbReference type="Gene3D" id="1.10.1660.10">
    <property type="match status" value="1"/>
</dbReference>
<feature type="domain" description="HTH merR-type" evidence="5">
    <location>
        <begin position="19"/>
        <end position="83"/>
    </location>
</feature>
<dbReference type="EMBL" id="BSTJ01000007">
    <property type="protein sequence ID" value="GLY77502.1"/>
    <property type="molecule type" value="Genomic_DNA"/>
</dbReference>
<evidence type="ECO:0000256" key="4">
    <source>
        <dbReference type="ARBA" id="ARBA00023163"/>
    </source>
</evidence>
<dbReference type="InterPro" id="IPR009061">
    <property type="entry name" value="DNA-bd_dom_put_sf"/>
</dbReference>
<evidence type="ECO:0000256" key="2">
    <source>
        <dbReference type="ARBA" id="ARBA00023015"/>
    </source>
</evidence>
<comment type="caution">
    <text evidence="6">The sequence shown here is derived from an EMBL/GenBank/DDBJ whole genome shotgun (WGS) entry which is preliminary data.</text>
</comment>
<keyword evidence="1" id="KW-0678">Repressor</keyword>
<dbReference type="GO" id="GO:0003677">
    <property type="term" value="F:DNA binding"/>
    <property type="evidence" value="ECO:0007669"/>
    <property type="project" value="UniProtKB-KW"/>
</dbReference>
<dbReference type="AlphaFoldDB" id="A0A9W6RNZ5"/>
<evidence type="ECO:0000256" key="1">
    <source>
        <dbReference type="ARBA" id="ARBA00022491"/>
    </source>
</evidence>
<dbReference type="PANTHER" id="PTHR30204">
    <property type="entry name" value="REDOX-CYCLING DRUG-SENSING TRANSCRIPTIONAL ACTIVATOR SOXR"/>
    <property type="match status" value="1"/>
</dbReference>
<name>A0A9W6RNZ5_9ACTN</name>
<keyword evidence="4" id="KW-0804">Transcription</keyword>
<dbReference type="InterPro" id="IPR000551">
    <property type="entry name" value="MerR-type_HTH_dom"/>
</dbReference>
<accession>A0A9W6RNZ5</accession>
<gene>
    <name evidence="6" type="ORF">Airi01_057690</name>
</gene>
<sequence length="161" mass="18181">MRDMLRLNVGMKSTDGMGIGAVAARFGLATHVLRHWESVGLLSPERVGDRRRYGPDDLYRVAVILRAKEAGLALEDIRRFIAARDPAARRATLERHHSDLTRRIARARASLEMVESALACTHEDLTECPHFRSVVTRRAEEKAACGQGDMNDVVWRRSLEY</sequence>
<dbReference type="RefSeq" id="WP_285627104.1">
    <property type="nucleotide sequence ID" value="NZ_BSTJ01000007.1"/>
</dbReference>
<evidence type="ECO:0000313" key="7">
    <source>
        <dbReference type="Proteomes" id="UP001165135"/>
    </source>
</evidence>